<dbReference type="GO" id="GO:0016485">
    <property type="term" value="P:protein processing"/>
    <property type="evidence" value="ECO:0007669"/>
    <property type="project" value="InterPro"/>
</dbReference>
<comment type="caution">
    <text evidence="8">The sequence shown here is derived from an EMBL/GenBank/DDBJ whole genome shotgun (WGS) entry which is preliminary data.</text>
</comment>
<evidence type="ECO:0000256" key="4">
    <source>
        <dbReference type="ARBA" id="ARBA00022976"/>
    </source>
</evidence>
<organism evidence="8 9">
    <name type="scientific">Porphyridium purpureum</name>
    <name type="common">Red alga</name>
    <name type="synonym">Porphyridium cruentum</name>
    <dbReference type="NCBI Taxonomy" id="35688"/>
    <lineage>
        <taxon>Eukaryota</taxon>
        <taxon>Rhodophyta</taxon>
        <taxon>Bangiophyceae</taxon>
        <taxon>Porphyridiales</taxon>
        <taxon>Porphyridiaceae</taxon>
        <taxon>Porphyridium</taxon>
    </lineage>
</organism>
<keyword evidence="3 7" id="KW-0812">Transmembrane</keyword>
<evidence type="ECO:0000313" key="8">
    <source>
        <dbReference type="EMBL" id="KAA8494676.1"/>
    </source>
</evidence>
<feature type="transmembrane region" description="Helical" evidence="7">
    <location>
        <begin position="213"/>
        <end position="236"/>
    </location>
</feature>
<dbReference type="PANTHER" id="PTHR12889">
    <property type="entry name" value="GAMMA-SECRETASE SUBUNIT APH-1"/>
    <property type="match status" value="1"/>
</dbReference>
<dbReference type="Pfam" id="PF06105">
    <property type="entry name" value="Aph-1"/>
    <property type="match status" value="1"/>
</dbReference>
<dbReference type="AlphaFoldDB" id="A0A5J4YTJ9"/>
<keyword evidence="5 7" id="KW-1133">Transmembrane helix</keyword>
<evidence type="ECO:0000256" key="6">
    <source>
        <dbReference type="ARBA" id="ARBA00023136"/>
    </source>
</evidence>
<sequence length="247" mass="27259">METEQNNPLLVSVGCLFLSLSATLIWGGYVIMPRPHLFIVATMAAFFYCLGQMLAAGWWFAIPPLKQEFAWVLFSTVTIQEGIRWAMFALFNWMKGYGEGVKAFLRVGAVNGLLTGFAVGAGYGLMSVLLSYTSIVGDNYWFDQSIYMPNCPEINFFVAGAAFALAYSIMHMALGVLAWSMYDTKNYVGIFFTYAWHLGISMASIGNTNRGGCVYTLGIVYGLVVLLSLCALAFSIRFVKMSKQVDA</sequence>
<name>A0A5J4YTJ9_PORPP</name>
<feature type="transmembrane region" description="Helical" evidence="7">
    <location>
        <begin position="37"/>
        <end position="62"/>
    </location>
</feature>
<evidence type="ECO:0000256" key="5">
    <source>
        <dbReference type="ARBA" id="ARBA00022989"/>
    </source>
</evidence>
<feature type="transmembrane region" description="Helical" evidence="7">
    <location>
        <begin position="9"/>
        <end position="31"/>
    </location>
</feature>
<dbReference type="GO" id="GO:0007219">
    <property type="term" value="P:Notch signaling pathway"/>
    <property type="evidence" value="ECO:0007669"/>
    <property type="project" value="UniProtKB-KW"/>
</dbReference>
<evidence type="ECO:0000313" key="9">
    <source>
        <dbReference type="Proteomes" id="UP000324585"/>
    </source>
</evidence>
<dbReference type="OMA" id="DTNNYLH"/>
<dbReference type="EMBL" id="VRMN01000004">
    <property type="protein sequence ID" value="KAA8494676.1"/>
    <property type="molecule type" value="Genomic_DNA"/>
</dbReference>
<evidence type="ECO:0000256" key="1">
    <source>
        <dbReference type="ARBA" id="ARBA00004141"/>
    </source>
</evidence>
<dbReference type="InterPro" id="IPR009294">
    <property type="entry name" value="Aph-1"/>
</dbReference>
<dbReference type="Proteomes" id="UP000324585">
    <property type="component" value="Unassembled WGS sequence"/>
</dbReference>
<feature type="transmembrane region" description="Helical" evidence="7">
    <location>
        <begin position="69"/>
        <end position="93"/>
    </location>
</feature>
<comment type="subcellular location">
    <subcellularLocation>
        <location evidence="1">Membrane</location>
        <topology evidence="1">Multi-pass membrane protein</topology>
    </subcellularLocation>
</comment>
<evidence type="ECO:0000256" key="3">
    <source>
        <dbReference type="ARBA" id="ARBA00022692"/>
    </source>
</evidence>
<protein>
    <submittedName>
        <fullName evidence="8">Gamma-secretase subunit Aph-1</fullName>
    </submittedName>
</protein>
<dbReference type="OrthoDB" id="6507463at2759"/>
<evidence type="ECO:0000256" key="7">
    <source>
        <dbReference type="SAM" id="Phobius"/>
    </source>
</evidence>
<accession>A0A5J4YTJ9</accession>
<dbReference type="GO" id="GO:0016020">
    <property type="term" value="C:membrane"/>
    <property type="evidence" value="ECO:0007669"/>
    <property type="project" value="UniProtKB-SubCell"/>
</dbReference>
<evidence type="ECO:0000256" key="2">
    <source>
        <dbReference type="ARBA" id="ARBA00005577"/>
    </source>
</evidence>
<keyword evidence="4" id="KW-0914">Notch signaling pathway</keyword>
<feature type="transmembrane region" description="Helical" evidence="7">
    <location>
        <begin position="187"/>
        <end position="206"/>
    </location>
</feature>
<feature type="transmembrane region" description="Helical" evidence="7">
    <location>
        <begin position="156"/>
        <end position="181"/>
    </location>
</feature>
<keyword evidence="9" id="KW-1185">Reference proteome</keyword>
<gene>
    <name evidence="8" type="ORF">FVE85_2917</name>
</gene>
<reference evidence="9" key="1">
    <citation type="journal article" date="2019" name="Nat. Commun.">
        <title>Expansion of phycobilisome linker gene families in mesophilic red algae.</title>
        <authorList>
            <person name="Lee J."/>
            <person name="Kim D."/>
            <person name="Bhattacharya D."/>
            <person name="Yoon H.S."/>
        </authorList>
    </citation>
    <scope>NUCLEOTIDE SEQUENCE [LARGE SCALE GENOMIC DNA]</scope>
    <source>
        <strain evidence="9">CCMP 1328</strain>
    </source>
</reference>
<proteinExistence type="inferred from homology"/>
<comment type="similarity">
    <text evidence="2">Belongs to the APH-1 family.</text>
</comment>
<feature type="transmembrane region" description="Helical" evidence="7">
    <location>
        <begin position="113"/>
        <end position="135"/>
    </location>
</feature>
<keyword evidence="6 7" id="KW-0472">Membrane</keyword>